<dbReference type="AlphaFoldDB" id="G4TJ61"/>
<evidence type="ECO:0000256" key="1">
    <source>
        <dbReference type="SAM" id="MobiDB-lite"/>
    </source>
</evidence>
<dbReference type="InParanoid" id="G4TJ61"/>
<sequence length="475" mass="53735">MPFLPTEILTHIFQYATHIDGFAFGSEAFQEDPQRWVISSLARRSIPLVSRRWHSIGWQLIYEHIVLQTAGQASRLNQLLAPTDSGDRVQQIMRRIAAVEIVPNTSVLCKERGVSYDDYIEDCTQLLIRIPQGHLITLSIDLLPLYGGEQILYLALPWHSSSLKNLRISRDHAHAQWTGTPFDKLQPNSLPLPVLRTLHLASGRGSSHPSFSASVTMRLLCEIVPSLETLQTLRFDNLDDSGYGEDSLFFLHASNLTSVHIGSAALLTVLDRLDIFLPQVPNLRYLILTVPAVGFDNLMLTERLSDIVHHNLESITAIIQHSYSWHAFALIWPLFNLLGKDGLPSMRSIRLVGNYPDGCIDSNQVLPPRIRDIWKMAITLCSVKQVAFINEKDEALHLWEERHSVKPLLAEGDDGDAPESDEGDWFEEDTEADGPGSDDATISDDSQDRAYTYQHRHDLDSHNIDWEKDQWSDQE</sequence>
<dbReference type="HOGENOM" id="CLU_502639_0_0_1"/>
<feature type="compositionally biased region" description="Acidic residues" evidence="1">
    <location>
        <begin position="411"/>
        <end position="432"/>
    </location>
</feature>
<name>G4TJ61_SERID</name>
<evidence type="ECO:0000313" key="2">
    <source>
        <dbReference type="EMBL" id="CCA71354.1"/>
    </source>
</evidence>
<accession>G4TJ61</accession>
<proteinExistence type="predicted"/>
<dbReference type="Gene3D" id="3.80.10.10">
    <property type="entry name" value="Ribonuclease Inhibitor"/>
    <property type="match status" value="1"/>
</dbReference>
<feature type="region of interest" description="Disordered" evidence="1">
    <location>
        <begin position="408"/>
        <end position="456"/>
    </location>
</feature>
<dbReference type="EMBL" id="CAFZ01000115">
    <property type="protein sequence ID" value="CCA71354.1"/>
    <property type="molecule type" value="Genomic_DNA"/>
</dbReference>
<reference evidence="2 3" key="1">
    <citation type="journal article" date="2011" name="PLoS Pathog.">
        <title>Endophytic Life Strategies Decoded by Genome and Transcriptome Analyses of the Mutualistic Root Symbiont Piriformospora indica.</title>
        <authorList>
            <person name="Zuccaro A."/>
            <person name="Lahrmann U."/>
            <person name="Guldener U."/>
            <person name="Langen G."/>
            <person name="Pfiffi S."/>
            <person name="Biedenkopf D."/>
            <person name="Wong P."/>
            <person name="Samans B."/>
            <person name="Grimm C."/>
            <person name="Basiewicz M."/>
            <person name="Murat C."/>
            <person name="Martin F."/>
            <person name="Kogel K.H."/>
        </authorList>
    </citation>
    <scope>NUCLEOTIDE SEQUENCE [LARGE SCALE GENOMIC DNA]</scope>
    <source>
        <strain evidence="2 3">DSM 11827</strain>
    </source>
</reference>
<comment type="caution">
    <text evidence="2">The sequence shown here is derived from an EMBL/GenBank/DDBJ whole genome shotgun (WGS) entry which is preliminary data.</text>
</comment>
<dbReference type="InterPro" id="IPR032675">
    <property type="entry name" value="LRR_dom_sf"/>
</dbReference>
<evidence type="ECO:0000313" key="3">
    <source>
        <dbReference type="Proteomes" id="UP000007148"/>
    </source>
</evidence>
<keyword evidence="3" id="KW-1185">Reference proteome</keyword>
<organism evidence="2 3">
    <name type="scientific">Serendipita indica (strain DSM 11827)</name>
    <name type="common">Root endophyte fungus</name>
    <name type="synonym">Piriformospora indica</name>
    <dbReference type="NCBI Taxonomy" id="1109443"/>
    <lineage>
        <taxon>Eukaryota</taxon>
        <taxon>Fungi</taxon>
        <taxon>Dikarya</taxon>
        <taxon>Basidiomycota</taxon>
        <taxon>Agaricomycotina</taxon>
        <taxon>Agaricomycetes</taxon>
        <taxon>Sebacinales</taxon>
        <taxon>Serendipitaceae</taxon>
        <taxon>Serendipita</taxon>
    </lineage>
</organism>
<gene>
    <name evidence="2" type="ORF">PIIN_05293</name>
</gene>
<protein>
    <submittedName>
        <fullName evidence="2">Uncharacterized protein</fullName>
    </submittedName>
</protein>
<dbReference type="Proteomes" id="UP000007148">
    <property type="component" value="Unassembled WGS sequence"/>
</dbReference>
<dbReference type="OrthoDB" id="3258555at2759"/>